<feature type="compositionally biased region" description="Low complexity" evidence="2">
    <location>
        <begin position="263"/>
        <end position="276"/>
    </location>
</feature>
<keyword evidence="7" id="KW-1185">Reference proteome</keyword>
<feature type="domain" description="Cathepsin propeptide inhibitor" evidence="5">
    <location>
        <begin position="117"/>
        <end position="177"/>
    </location>
</feature>
<proteinExistence type="inferred from homology"/>
<gene>
    <name evidence="6" type="ORF">BEMITA_LOCUS10942</name>
</gene>
<sequence>MKKWGAAVFLLGFMGFLLLVGVLGDERACRNAEDAKECDNFCRMTYGKASLHNIPWTRGGCFKEKCDCVFNEEQLGRYSLPKCPRTTKTWLPLEHQVNLAEAKYQYQMDKTGARAQFDVFKKTWGKTYKTKAEEEKRFIIFQESLETIKKLNEEREKRKDTAVFGVTIFADLTEKEFKRMYMGPAPGTHKLKRSASQVQRFEQVKKAFGIPTRPSRKTSESSSRSRRSRYPERSQNLQTRMMKNPFRSGSKNPFRSGSKNPFRSGSKNRSQSSSPPRKSKGRSGKRSSSRGASSLSDDEQSCREQSTSGRRGPYRMDDDEGNGRRRRRRRPQSPPPPPAIIGFDPRGTPEVDWRVPASLYPPVGNQKIGDRECGCCWSFACIGAMEIMWAHQENEVVRFSVQDLIDCQLDNQGCNGGFVNIGLDWMMDSGVCLEDVYPFTADGDSHCQFELPRHARISGYETLNPYNSWAHDFIIERALKDGPLPAGYPQSPSILRYYVRGVFAPSITFHDQPTGHAVVLVGHYTRPPTDSWIIRNSWGPEWGMEGHFLVKKGTMGIGHDIHKITGPIIQIWHSEEGSESPETPPYGGAGSSSYQPGGYYPDYPNIGGLSIHDSDYYPYQSSKPTK</sequence>
<dbReference type="Pfam" id="PF08246">
    <property type="entry name" value="Inhibitor_I29"/>
    <property type="match status" value="1"/>
</dbReference>
<evidence type="ECO:0000313" key="7">
    <source>
        <dbReference type="Proteomes" id="UP001152759"/>
    </source>
</evidence>
<dbReference type="InterPro" id="IPR038765">
    <property type="entry name" value="Papain-like_cys_pep_sf"/>
</dbReference>
<protein>
    <submittedName>
        <fullName evidence="6">Uncharacterized protein</fullName>
    </submittedName>
</protein>
<dbReference type="InterPro" id="IPR000668">
    <property type="entry name" value="Peptidase_C1A_C"/>
</dbReference>
<evidence type="ECO:0000259" key="5">
    <source>
        <dbReference type="SMART" id="SM00848"/>
    </source>
</evidence>
<dbReference type="AlphaFoldDB" id="A0A9P0AIE1"/>
<feature type="region of interest" description="Disordered" evidence="2">
    <location>
        <begin position="204"/>
        <end position="348"/>
    </location>
</feature>
<comment type="similarity">
    <text evidence="1">Belongs to the peptidase C1 family.</text>
</comment>
<dbReference type="InterPro" id="IPR039417">
    <property type="entry name" value="Peptidase_C1A_papain-like"/>
</dbReference>
<dbReference type="SMART" id="SM00848">
    <property type="entry name" value="Inhibitor_I29"/>
    <property type="match status" value="1"/>
</dbReference>
<dbReference type="SUPFAM" id="SSF54001">
    <property type="entry name" value="Cysteine proteinases"/>
    <property type="match status" value="2"/>
</dbReference>
<dbReference type="EMBL" id="OU963867">
    <property type="protein sequence ID" value="CAH0392418.1"/>
    <property type="molecule type" value="Genomic_DNA"/>
</dbReference>
<dbReference type="Gene3D" id="3.90.70.10">
    <property type="entry name" value="Cysteine proteinases"/>
    <property type="match status" value="1"/>
</dbReference>
<dbReference type="GO" id="GO:0008234">
    <property type="term" value="F:cysteine-type peptidase activity"/>
    <property type="evidence" value="ECO:0007669"/>
    <property type="project" value="InterPro"/>
</dbReference>
<accession>A0A9P0AIE1</accession>
<feature type="region of interest" description="Disordered" evidence="2">
    <location>
        <begin position="576"/>
        <end position="599"/>
    </location>
</feature>
<dbReference type="PANTHER" id="PTHR12411">
    <property type="entry name" value="CYSTEINE PROTEASE FAMILY C1-RELATED"/>
    <property type="match status" value="1"/>
</dbReference>
<name>A0A9P0AIE1_BEMTA</name>
<evidence type="ECO:0000256" key="1">
    <source>
        <dbReference type="ARBA" id="ARBA00008455"/>
    </source>
</evidence>
<dbReference type="InterPro" id="IPR013128">
    <property type="entry name" value="Peptidase_C1A"/>
</dbReference>
<dbReference type="GO" id="GO:0006508">
    <property type="term" value="P:proteolysis"/>
    <property type="evidence" value="ECO:0007669"/>
    <property type="project" value="InterPro"/>
</dbReference>
<organism evidence="6 7">
    <name type="scientific">Bemisia tabaci</name>
    <name type="common">Sweetpotato whitefly</name>
    <name type="synonym">Aleurodes tabaci</name>
    <dbReference type="NCBI Taxonomy" id="7038"/>
    <lineage>
        <taxon>Eukaryota</taxon>
        <taxon>Metazoa</taxon>
        <taxon>Ecdysozoa</taxon>
        <taxon>Arthropoda</taxon>
        <taxon>Hexapoda</taxon>
        <taxon>Insecta</taxon>
        <taxon>Pterygota</taxon>
        <taxon>Neoptera</taxon>
        <taxon>Paraneoptera</taxon>
        <taxon>Hemiptera</taxon>
        <taxon>Sternorrhyncha</taxon>
        <taxon>Aleyrodoidea</taxon>
        <taxon>Aleyrodidae</taxon>
        <taxon>Aleyrodinae</taxon>
        <taxon>Bemisia</taxon>
    </lineage>
</organism>
<evidence type="ECO:0000259" key="4">
    <source>
        <dbReference type="SMART" id="SM00645"/>
    </source>
</evidence>
<dbReference type="SMART" id="SM00645">
    <property type="entry name" value="Pept_C1"/>
    <property type="match status" value="1"/>
</dbReference>
<dbReference type="CDD" id="cd02248">
    <property type="entry name" value="Peptidase_C1A"/>
    <property type="match status" value="1"/>
</dbReference>
<feature type="signal peptide" evidence="3">
    <location>
        <begin position="1"/>
        <end position="24"/>
    </location>
</feature>
<feature type="compositionally biased region" description="Polar residues" evidence="2">
    <location>
        <begin position="235"/>
        <end position="261"/>
    </location>
</feature>
<feature type="compositionally biased region" description="Basic residues" evidence="2">
    <location>
        <begin position="277"/>
        <end position="288"/>
    </location>
</feature>
<evidence type="ECO:0000256" key="2">
    <source>
        <dbReference type="SAM" id="MobiDB-lite"/>
    </source>
</evidence>
<evidence type="ECO:0000256" key="3">
    <source>
        <dbReference type="SAM" id="SignalP"/>
    </source>
</evidence>
<feature type="domain" description="Peptidase C1A papain C-terminal" evidence="4">
    <location>
        <begin position="347"/>
        <end position="565"/>
    </location>
</feature>
<dbReference type="Gene3D" id="1.10.287.2250">
    <property type="match status" value="1"/>
</dbReference>
<dbReference type="InterPro" id="IPR013201">
    <property type="entry name" value="Prot_inhib_I29"/>
</dbReference>
<reference evidence="6" key="1">
    <citation type="submission" date="2021-12" db="EMBL/GenBank/DDBJ databases">
        <authorList>
            <person name="King R."/>
        </authorList>
    </citation>
    <scope>NUCLEOTIDE SEQUENCE</scope>
</reference>
<dbReference type="Pfam" id="PF00112">
    <property type="entry name" value="Peptidase_C1"/>
    <property type="match status" value="1"/>
</dbReference>
<dbReference type="Proteomes" id="UP001152759">
    <property type="component" value="Chromosome 6"/>
</dbReference>
<feature type="chain" id="PRO_5040214893" evidence="3">
    <location>
        <begin position="25"/>
        <end position="626"/>
    </location>
</feature>
<evidence type="ECO:0000313" key="6">
    <source>
        <dbReference type="EMBL" id="CAH0392418.1"/>
    </source>
</evidence>
<keyword evidence="3" id="KW-0732">Signal</keyword>